<keyword evidence="3" id="KW-1185">Reference proteome</keyword>
<feature type="compositionally biased region" description="Basic and acidic residues" evidence="1">
    <location>
        <begin position="63"/>
        <end position="72"/>
    </location>
</feature>
<sequence>MEFSSCRVRRRSARTQGPLAIADQEQHHQRQRPERRVFPAAAGIGETEAIGAVHGDDGAQQQRHSDQADPARVDAQQQRGSDHQFDADGEVTEHAGQAQRLKERRRTGRGEHQQLGQRMDQEQHAQGQAQQGGAVRGQRRNRSGRGVQRIAP</sequence>
<gene>
    <name evidence="2" type="ORF">G6F50_013380</name>
</gene>
<comment type="caution">
    <text evidence="2">The sequence shown here is derived from an EMBL/GenBank/DDBJ whole genome shotgun (WGS) entry which is preliminary data.</text>
</comment>
<dbReference type="EMBL" id="JAANIU010005207">
    <property type="protein sequence ID" value="KAG1549183.1"/>
    <property type="molecule type" value="Genomic_DNA"/>
</dbReference>
<accession>A0A9P6YI59</accession>
<feature type="compositionally biased region" description="Low complexity" evidence="1">
    <location>
        <begin position="124"/>
        <end position="133"/>
    </location>
</feature>
<evidence type="ECO:0000256" key="1">
    <source>
        <dbReference type="SAM" id="MobiDB-lite"/>
    </source>
</evidence>
<evidence type="ECO:0000313" key="3">
    <source>
        <dbReference type="Proteomes" id="UP000740926"/>
    </source>
</evidence>
<dbReference type="Proteomes" id="UP000740926">
    <property type="component" value="Unassembled WGS sequence"/>
</dbReference>
<name>A0A9P6YI59_9FUNG</name>
<reference evidence="2 3" key="1">
    <citation type="journal article" date="2020" name="Microb. Genom.">
        <title>Genetic diversity of clinical and environmental Mucorales isolates obtained from an investigation of mucormycosis cases among solid organ transplant recipients.</title>
        <authorList>
            <person name="Nguyen M.H."/>
            <person name="Kaul D."/>
            <person name="Muto C."/>
            <person name="Cheng S.J."/>
            <person name="Richter R.A."/>
            <person name="Bruno V.M."/>
            <person name="Liu G."/>
            <person name="Beyhan S."/>
            <person name="Sundermann A.J."/>
            <person name="Mounaud S."/>
            <person name="Pasculle A.W."/>
            <person name="Nierman W.C."/>
            <person name="Driscoll E."/>
            <person name="Cumbie R."/>
            <person name="Clancy C.J."/>
            <person name="Dupont C.L."/>
        </authorList>
    </citation>
    <scope>NUCLEOTIDE SEQUENCE [LARGE SCALE GENOMIC DNA]</scope>
    <source>
        <strain evidence="2 3">GL24</strain>
    </source>
</reference>
<protein>
    <submittedName>
        <fullName evidence="2">Uncharacterized protein</fullName>
    </submittedName>
</protein>
<evidence type="ECO:0000313" key="2">
    <source>
        <dbReference type="EMBL" id="KAG1549183.1"/>
    </source>
</evidence>
<feature type="compositionally biased region" description="Low complexity" evidence="1">
    <location>
        <begin position="40"/>
        <end position="52"/>
    </location>
</feature>
<organism evidence="2 3">
    <name type="scientific">Rhizopus delemar</name>
    <dbReference type="NCBI Taxonomy" id="936053"/>
    <lineage>
        <taxon>Eukaryota</taxon>
        <taxon>Fungi</taxon>
        <taxon>Fungi incertae sedis</taxon>
        <taxon>Mucoromycota</taxon>
        <taxon>Mucoromycotina</taxon>
        <taxon>Mucoromycetes</taxon>
        <taxon>Mucorales</taxon>
        <taxon>Mucorineae</taxon>
        <taxon>Rhizopodaceae</taxon>
        <taxon>Rhizopus</taxon>
    </lineage>
</organism>
<proteinExistence type="predicted"/>
<feature type="compositionally biased region" description="Basic and acidic residues" evidence="1">
    <location>
        <begin position="24"/>
        <end position="37"/>
    </location>
</feature>
<dbReference type="AlphaFoldDB" id="A0A9P6YI59"/>
<feature type="region of interest" description="Disordered" evidence="1">
    <location>
        <begin position="1"/>
        <end position="152"/>
    </location>
</feature>